<dbReference type="InterPro" id="IPR036397">
    <property type="entry name" value="RNaseH_sf"/>
</dbReference>
<keyword evidence="4" id="KW-0808">Transferase</keyword>
<keyword evidence="9" id="KW-0695">RNA-directed DNA polymerase</keyword>
<evidence type="ECO:0000256" key="4">
    <source>
        <dbReference type="ARBA" id="ARBA00022679"/>
    </source>
</evidence>
<dbReference type="AlphaFoldDB" id="A0A3B3C1W6"/>
<dbReference type="GO" id="GO:0015074">
    <property type="term" value="P:DNA integration"/>
    <property type="evidence" value="ECO:0007669"/>
    <property type="project" value="InterPro"/>
</dbReference>
<dbReference type="Gene3D" id="3.30.70.270">
    <property type="match status" value="2"/>
</dbReference>
<dbReference type="InterPro" id="IPR012337">
    <property type="entry name" value="RNaseH-like_sf"/>
</dbReference>
<evidence type="ECO:0000256" key="5">
    <source>
        <dbReference type="ARBA" id="ARBA00022695"/>
    </source>
</evidence>
<keyword evidence="7" id="KW-0255">Endonuclease</keyword>
<dbReference type="EC" id="3.1.26.4" evidence="2"/>
<evidence type="ECO:0000313" key="14">
    <source>
        <dbReference type="Proteomes" id="UP000261560"/>
    </source>
</evidence>
<evidence type="ECO:0000256" key="10">
    <source>
        <dbReference type="ARBA" id="ARBA00039658"/>
    </source>
</evidence>
<dbReference type="FunFam" id="3.10.10.10:FF:000007">
    <property type="entry name" value="Retrovirus-related Pol polyprotein from transposon 17.6-like Protein"/>
    <property type="match status" value="1"/>
</dbReference>
<evidence type="ECO:0000256" key="6">
    <source>
        <dbReference type="ARBA" id="ARBA00022722"/>
    </source>
</evidence>
<dbReference type="GO" id="GO:0004523">
    <property type="term" value="F:RNA-DNA hybrid ribonuclease activity"/>
    <property type="evidence" value="ECO:0007669"/>
    <property type="project" value="UniProtKB-EC"/>
</dbReference>
<dbReference type="OMA" id="YQNILVM"/>
<dbReference type="Pfam" id="PF00665">
    <property type="entry name" value="rve"/>
    <property type="match status" value="1"/>
</dbReference>
<dbReference type="SUPFAM" id="SSF56672">
    <property type="entry name" value="DNA/RNA polymerases"/>
    <property type="match status" value="1"/>
</dbReference>
<dbReference type="FunFam" id="3.10.20.370:FF:000001">
    <property type="entry name" value="Retrovirus-related Pol polyprotein from transposon 17.6-like protein"/>
    <property type="match status" value="1"/>
</dbReference>
<dbReference type="FunFam" id="3.30.420.10:FF:000032">
    <property type="entry name" value="Retrovirus-related Pol polyprotein from transposon 297-like Protein"/>
    <property type="match status" value="1"/>
</dbReference>
<dbReference type="Pfam" id="PF17921">
    <property type="entry name" value="Integrase_H2C2"/>
    <property type="match status" value="1"/>
</dbReference>
<keyword evidence="3" id="KW-0645">Protease</keyword>
<evidence type="ECO:0000256" key="3">
    <source>
        <dbReference type="ARBA" id="ARBA00022670"/>
    </source>
</evidence>
<keyword evidence="8" id="KW-0378">Hydrolase</keyword>
<dbReference type="InterPro" id="IPR043128">
    <property type="entry name" value="Rev_trsase/Diguanyl_cyclase"/>
</dbReference>
<evidence type="ECO:0000256" key="7">
    <source>
        <dbReference type="ARBA" id="ARBA00022759"/>
    </source>
</evidence>
<dbReference type="Ensembl" id="ENSOMET00000032263.1">
    <property type="protein sequence ID" value="ENSOMEP00000011303.1"/>
    <property type="gene ID" value="ENSOMEG00000012600.1"/>
</dbReference>
<name>A0A3B3C1W6_ORYME</name>
<dbReference type="GO" id="GO:0003964">
    <property type="term" value="F:RNA-directed DNA polymerase activity"/>
    <property type="evidence" value="ECO:0007669"/>
    <property type="project" value="UniProtKB-KW"/>
</dbReference>
<evidence type="ECO:0000313" key="13">
    <source>
        <dbReference type="Ensembl" id="ENSOMEP00000011303.1"/>
    </source>
</evidence>
<dbReference type="InterPro" id="IPR041577">
    <property type="entry name" value="RT_RNaseH_2"/>
</dbReference>
<dbReference type="InterPro" id="IPR041588">
    <property type="entry name" value="Integrase_H2C2"/>
</dbReference>
<evidence type="ECO:0000256" key="8">
    <source>
        <dbReference type="ARBA" id="ARBA00022801"/>
    </source>
</evidence>
<evidence type="ECO:0000259" key="11">
    <source>
        <dbReference type="PROSITE" id="PS50878"/>
    </source>
</evidence>
<dbReference type="SUPFAM" id="SSF53098">
    <property type="entry name" value="Ribonuclease H-like"/>
    <property type="match status" value="1"/>
</dbReference>
<keyword evidence="5" id="KW-0548">Nucleotidyltransferase</keyword>
<accession>A0A3B3C1W6</accession>
<dbReference type="InterPro" id="IPR001584">
    <property type="entry name" value="Integrase_cat-core"/>
</dbReference>
<feature type="domain" description="Reverse transcriptase" evidence="11">
    <location>
        <begin position="1"/>
        <end position="124"/>
    </location>
</feature>
<protein>
    <recommendedName>
        <fullName evidence="10">Gypsy retrotransposon integrase-like protein 1</fullName>
        <ecNumber evidence="2">3.1.26.4</ecNumber>
    </recommendedName>
</protein>
<dbReference type="GeneTree" id="ENSGT01100000263500"/>
<sequence length="838" mass="94611">MSQAAWFSTLDLASGYWQVEMDPRDREKTAFTTPVGLFEFQRMPFGLCNAPATFQRLMQQCLSGQITDSVLVYLDDIIVYSADFDTHLKHLDEVFERLQKNGLKLKPNKCKLLQHQVKFLGHVVEQKGITPDPEKVSAVLNWPTPTTAKELKAFLGLAGYYRRFVPKFAKVAQPLNALLVGVPNDRRLGSRLLNWSAEAQGAFDQLKKTLTEAPVLAYADYSKPFVLYTDASHQGLGAVLGQVQEGKERVIAYASRSLHPTERNDSNYSSFKLELLALKWAVTEKFKDYLTGAKCIVYTDNNPVAHLSTAKLGAVEQRWVAQLVSFDLEVKYRSGRENVNADALSRHPIQHHLQQPAAITQTGPVTSAIVTGEEEQFSHQPSEWVAAQEADEDIQTVKRYVEQGVYPSHQSGNPISKGTQRLLKQFEKLCIREGVLCRKCIDPNTHEQLYQIVCPALKCKKIWENYHEATAHAGTGRTLATLRRRFFWVDMEKQVRGFQSGCVVCSLKDRSEPKAPLCSISANYPLEVVALDFLSLSRPDDCYQNILVMTDMFTRYSWAVPTKDQTAKTTVRAIWSNIIQTFGCPSRFHSDQGPNFESELVKQLCDLYGVTKSRTTPYHPAGNGRVERMNRTLLGMLRTLEFDRQSKWPEYLPELMQAYNNTTHSATGFAPSYLMFGRHIRLPVDMGMGVGQQECTCNLTGWVHDHHQRLQYAYGVARGKMSVAADREKKAFDRHATAMPLLVGKRVWVRDRNRNRQGKLHGGWDPEPHIIIGTVGDTGLVYSLKSEKGGVMKVLHRNSLKVCISPMLVPGHVDLPGPEPVRRSERTNFGVPPARFRL</sequence>
<keyword evidence="6" id="KW-0540">Nuclease</keyword>
<evidence type="ECO:0000256" key="1">
    <source>
        <dbReference type="ARBA" id="ARBA00010879"/>
    </source>
</evidence>
<dbReference type="PANTHER" id="PTHR37984">
    <property type="entry name" value="PROTEIN CBG26694"/>
    <property type="match status" value="1"/>
</dbReference>
<dbReference type="CDD" id="cd09274">
    <property type="entry name" value="RNase_HI_RT_Ty3"/>
    <property type="match status" value="1"/>
</dbReference>
<dbReference type="Gene3D" id="1.10.340.70">
    <property type="match status" value="1"/>
</dbReference>
<keyword evidence="14" id="KW-1185">Reference proteome</keyword>
<dbReference type="Gene3D" id="3.10.20.370">
    <property type="match status" value="1"/>
</dbReference>
<dbReference type="InterPro" id="IPR043502">
    <property type="entry name" value="DNA/RNA_pol_sf"/>
</dbReference>
<comment type="similarity">
    <text evidence="1">Belongs to the beta type-B retroviral polymerase family. HERV class-II K(HML-2) pol subfamily.</text>
</comment>
<dbReference type="Pfam" id="PF17919">
    <property type="entry name" value="RT_RNaseH_2"/>
    <property type="match status" value="1"/>
</dbReference>
<dbReference type="PaxDb" id="30732-ENSOMEP00000011303"/>
<dbReference type="GO" id="GO:0008233">
    <property type="term" value="F:peptidase activity"/>
    <property type="evidence" value="ECO:0007669"/>
    <property type="project" value="UniProtKB-KW"/>
</dbReference>
<dbReference type="Gene3D" id="3.30.420.10">
    <property type="entry name" value="Ribonuclease H-like superfamily/Ribonuclease H"/>
    <property type="match status" value="1"/>
</dbReference>
<dbReference type="InterPro" id="IPR000477">
    <property type="entry name" value="RT_dom"/>
</dbReference>
<dbReference type="PROSITE" id="PS50878">
    <property type="entry name" value="RT_POL"/>
    <property type="match status" value="1"/>
</dbReference>
<evidence type="ECO:0000259" key="12">
    <source>
        <dbReference type="PROSITE" id="PS50994"/>
    </source>
</evidence>
<reference evidence="13" key="1">
    <citation type="submission" date="2025-08" db="UniProtKB">
        <authorList>
            <consortium name="Ensembl"/>
        </authorList>
    </citation>
    <scope>IDENTIFICATION</scope>
</reference>
<dbReference type="Gene3D" id="3.10.10.10">
    <property type="entry name" value="HIV Type 1 Reverse Transcriptase, subunit A, domain 1"/>
    <property type="match status" value="1"/>
</dbReference>
<dbReference type="STRING" id="30732.ENSOMEP00000011303"/>
<dbReference type="FunFam" id="1.10.340.70:FF:000001">
    <property type="entry name" value="Retrovirus-related Pol polyprotein from transposon gypsy-like Protein"/>
    <property type="match status" value="1"/>
</dbReference>
<evidence type="ECO:0000256" key="2">
    <source>
        <dbReference type="ARBA" id="ARBA00012180"/>
    </source>
</evidence>
<proteinExistence type="inferred from homology"/>
<reference evidence="13" key="2">
    <citation type="submission" date="2025-09" db="UniProtKB">
        <authorList>
            <consortium name="Ensembl"/>
        </authorList>
    </citation>
    <scope>IDENTIFICATION</scope>
</reference>
<dbReference type="Proteomes" id="UP000261560">
    <property type="component" value="Unplaced"/>
</dbReference>
<dbReference type="CDD" id="cd01647">
    <property type="entry name" value="RT_LTR"/>
    <property type="match status" value="1"/>
</dbReference>
<feature type="domain" description="Integrase catalytic" evidence="12">
    <location>
        <begin position="521"/>
        <end position="679"/>
    </location>
</feature>
<organism evidence="13 14">
    <name type="scientific">Oryzias melastigma</name>
    <name type="common">Marine medaka</name>
    <dbReference type="NCBI Taxonomy" id="30732"/>
    <lineage>
        <taxon>Eukaryota</taxon>
        <taxon>Metazoa</taxon>
        <taxon>Chordata</taxon>
        <taxon>Craniata</taxon>
        <taxon>Vertebrata</taxon>
        <taxon>Euteleostomi</taxon>
        <taxon>Actinopterygii</taxon>
        <taxon>Neopterygii</taxon>
        <taxon>Teleostei</taxon>
        <taxon>Neoteleostei</taxon>
        <taxon>Acanthomorphata</taxon>
        <taxon>Ovalentaria</taxon>
        <taxon>Atherinomorphae</taxon>
        <taxon>Beloniformes</taxon>
        <taxon>Adrianichthyidae</taxon>
        <taxon>Oryziinae</taxon>
        <taxon>Oryzias</taxon>
    </lineage>
</organism>
<dbReference type="GO" id="GO:0003676">
    <property type="term" value="F:nucleic acid binding"/>
    <property type="evidence" value="ECO:0007669"/>
    <property type="project" value="InterPro"/>
</dbReference>
<dbReference type="PANTHER" id="PTHR37984:SF15">
    <property type="entry name" value="INTEGRASE CATALYTIC DOMAIN-CONTAINING PROTEIN"/>
    <property type="match status" value="1"/>
</dbReference>
<dbReference type="GO" id="GO:0006508">
    <property type="term" value="P:proteolysis"/>
    <property type="evidence" value="ECO:0007669"/>
    <property type="project" value="UniProtKB-KW"/>
</dbReference>
<dbReference type="Pfam" id="PF00078">
    <property type="entry name" value="RVT_1"/>
    <property type="match status" value="1"/>
</dbReference>
<dbReference type="PROSITE" id="PS50994">
    <property type="entry name" value="INTEGRASE"/>
    <property type="match status" value="1"/>
</dbReference>
<dbReference type="FunFam" id="3.30.70.270:FF:000020">
    <property type="entry name" value="Transposon Tf2-6 polyprotein-like Protein"/>
    <property type="match status" value="1"/>
</dbReference>
<evidence type="ECO:0000256" key="9">
    <source>
        <dbReference type="ARBA" id="ARBA00022918"/>
    </source>
</evidence>
<dbReference type="InterPro" id="IPR050951">
    <property type="entry name" value="Retrovirus_Pol_polyprotein"/>
</dbReference>